<comment type="pathway">
    <text evidence="1 5 6">Protein modification; protein lipoylation via endogenous pathway; protein N(6)-(lipoyl)lysine from octanoyl-[acyl-carrier-protein]: step 1/2.</text>
</comment>
<comment type="miscellaneous">
    <text evidence="5">In the reaction, the free carboxyl group of octanoic acid is attached via an amide linkage to the epsilon-amino group of a specific lysine residue of lipoyl domains of lipoate-dependent enzymes.</text>
</comment>
<gene>
    <name evidence="5 8" type="primary">lipB</name>
    <name evidence="8" type="ORF">E0F26_00640</name>
</gene>
<keyword evidence="3 5" id="KW-0012">Acyltransferase</keyword>
<comment type="catalytic activity">
    <reaction evidence="5 6">
        <text>octanoyl-[ACP] + L-lysyl-[protein] = N(6)-octanoyl-L-lysyl-[protein] + holo-[ACP] + H(+)</text>
        <dbReference type="Rhea" id="RHEA:17665"/>
        <dbReference type="Rhea" id="RHEA-COMP:9636"/>
        <dbReference type="Rhea" id="RHEA-COMP:9685"/>
        <dbReference type="Rhea" id="RHEA-COMP:9752"/>
        <dbReference type="Rhea" id="RHEA-COMP:9928"/>
        <dbReference type="ChEBI" id="CHEBI:15378"/>
        <dbReference type="ChEBI" id="CHEBI:29969"/>
        <dbReference type="ChEBI" id="CHEBI:64479"/>
        <dbReference type="ChEBI" id="CHEBI:78463"/>
        <dbReference type="ChEBI" id="CHEBI:78809"/>
        <dbReference type="EC" id="2.3.1.181"/>
    </reaction>
</comment>
<sequence length="203" mass="22116">MQIRELGQVPYLATIEAMKAFTKARGTDTPDELWILEHPPIFTQGISGKSEHLLAPGDIEVIQTDRGGQVTYHGPGQIVIYVLCDIRRAKLGVRDLVTALENAIVSYLAELKIEAIADPKAPGVYVDGEKIAALGLKISRGCSYHGLSLNVDPDLSHFGRINPCGYAGLQVTSLKRLLGDVCPEQSYAATRLVQHLQSKLSLR</sequence>
<dbReference type="HAMAP" id="MF_00013">
    <property type="entry name" value="LipB"/>
    <property type="match status" value="1"/>
</dbReference>
<dbReference type="PROSITE" id="PS51733">
    <property type="entry name" value="BPL_LPL_CATALYTIC"/>
    <property type="match status" value="1"/>
</dbReference>
<feature type="binding site" evidence="5">
    <location>
        <begin position="66"/>
        <end position="73"/>
    </location>
    <ligand>
        <name>substrate</name>
    </ligand>
</feature>
<evidence type="ECO:0000259" key="7">
    <source>
        <dbReference type="PROSITE" id="PS51733"/>
    </source>
</evidence>
<comment type="subcellular location">
    <subcellularLocation>
        <location evidence="5">Cytoplasm</location>
    </subcellularLocation>
</comment>
<evidence type="ECO:0000256" key="6">
    <source>
        <dbReference type="PIRNR" id="PIRNR016262"/>
    </source>
</evidence>
<keyword evidence="2 5" id="KW-0808">Transferase</keyword>
<dbReference type="PIRSF" id="PIRSF016262">
    <property type="entry name" value="LPLase"/>
    <property type="match status" value="1"/>
</dbReference>
<dbReference type="EMBL" id="CP036501">
    <property type="protein sequence ID" value="UZP73331.1"/>
    <property type="molecule type" value="Genomic_DNA"/>
</dbReference>
<keyword evidence="9" id="KW-1185">Reference proteome</keyword>
<feature type="binding site" evidence="5">
    <location>
        <begin position="146"/>
        <end position="148"/>
    </location>
    <ligand>
        <name>substrate</name>
    </ligand>
</feature>
<dbReference type="InterPro" id="IPR045864">
    <property type="entry name" value="aa-tRNA-synth_II/BPL/LPL"/>
</dbReference>
<evidence type="ECO:0000313" key="9">
    <source>
        <dbReference type="Proteomes" id="UP001317963"/>
    </source>
</evidence>
<dbReference type="NCBIfam" id="TIGR00214">
    <property type="entry name" value="lipB"/>
    <property type="match status" value="1"/>
</dbReference>
<dbReference type="InterPro" id="IPR000544">
    <property type="entry name" value="Octanoyltransferase"/>
</dbReference>
<evidence type="ECO:0000256" key="2">
    <source>
        <dbReference type="ARBA" id="ARBA00022679"/>
    </source>
</evidence>
<dbReference type="InterPro" id="IPR020605">
    <property type="entry name" value="Octanoyltransferase_CS"/>
</dbReference>
<proteinExistence type="inferred from homology"/>
<feature type="site" description="Lowers pKa of active site Cys" evidence="5">
    <location>
        <position position="130"/>
    </location>
</feature>
<dbReference type="Pfam" id="PF21948">
    <property type="entry name" value="LplA-B_cat"/>
    <property type="match status" value="1"/>
</dbReference>
<reference evidence="8 9" key="1">
    <citation type="submission" date="2019-02" db="EMBL/GenBank/DDBJ databases">
        <title>Halieaceae_genomes.</title>
        <authorList>
            <person name="Li S.-H."/>
        </authorList>
    </citation>
    <scope>NUCLEOTIDE SEQUENCE [LARGE SCALE GENOMIC DNA]</scope>
    <source>
        <strain evidence="8 9">JH123</strain>
    </source>
</reference>
<dbReference type="PROSITE" id="PS01313">
    <property type="entry name" value="LIPB"/>
    <property type="match status" value="1"/>
</dbReference>
<dbReference type="NCBIfam" id="NF010922">
    <property type="entry name" value="PRK14342.1"/>
    <property type="match status" value="1"/>
</dbReference>
<dbReference type="RefSeq" id="WP_279242109.1">
    <property type="nucleotide sequence ID" value="NZ_CP036501.1"/>
</dbReference>
<organism evidence="8 9">
    <name type="scientific">Candidatus Paraluminiphilus aquimaris</name>
    <dbReference type="NCBI Taxonomy" id="2518994"/>
    <lineage>
        <taxon>Bacteria</taxon>
        <taxon>Pseudomonadati</taxon>
        <taxon>Pseudomonadota</taxon>
        <taxon>Gammaproteobacteria</taxon>
        <taxon>Cellvibrionales</taxon>
        <taxon>Halieaceae</taxon>
        <taxon>Candidatus Paraluminiphilus</taxon>
    </lineage>
</organism>
<accession>A0ABY6Q3W4</accession>
<dbReference type="PANTHER" id="PTHR10993">
    <property type="entry name" value="OCTANOYLTRANSFERASE"/>
    <property type="match status" value="1"/>
</dbReference>
<protein>
    <recommendedName>
        <fullName evidence="5 6">Octanoyltransferase</fullName>
        <ecNumber evidence="5 6">2.3.1.181</ecNumber>
    </recommendedName>
    <alternativeName>
        <fullName evidence="5">Lipoate-protein ligase B</fullName>
    </alternativeName>
    <alternativeName>
        <fullName evidence="5">Lipoyl/octanoyl transferase</fullName>
    </alternativeName>
    <alternativeName>
        <fullName evidence="5">Octanoyl-[acyl-carrier-protein]-protein N-octanoyltransferase</fullName>
    </alternativeName>
</protein>
<feature type="binding site" evidence="5">
    <location>
        <begin position="133"/>
        <end position="135"/>
    </location>
    <ligand>
        <name>substrate</name>
    </ligand>
</feature>
<feature type="active site" description="Acyl-thioester intermediate" evidence="5">
    <location>
        <position position="164"/>
    </location>
</feature>
<dbReference type="PANTHER" id="PTHR10993:SF7">
    <property type="entry name" value="LIPOYLTRANSFERASE 2, MITOCHONDRIAL-RELATED"/>
    <property type="match status" value="1"/>
</dbReference>
<dbReference type="GO" id="GO:0033819">
    <property type="term" value="F:lipoyl(octanoyl) transferase activity"/>
    <property type="evidence" value="ECO:0007669"/>
    <property type="project" value="UniProtKB-EC"/>
</dbReference>
<evidence type="ECO:0000256" key="5">
    <source>
        <dbReference type="HAMAP-Rule" id="MF_00013"/>
    </source>
</evidence>
<dbReference type="SUPFAM" id="SSF55681">
    <property type="entry name" value="Class II aaRS and biotin synthetases"/>
    <property type="match status" value="1"/>
</dbReference>
<evidence type="ECO:0000313" key="8">
    <source>
        <dbReference type="EMBL" id="UZP73331.1"/>
    </source>
</evidence>
<keyword evidence="5" id="KW-0963">Cytoplasm</keyword>
<feature type="domain" description="BPL/LPL catalytic" evidence="7">
    <location>
        <begin position="27"/>
        <end position="203"/>
    </location>
</feature>
<name>A0ABY6Q3W4_9GAMM</name>
<dbReference type="CDD" id="cd16444">
    <property type="entry name" value="LipB"/>
    <property type="match status" value="1"/>
</dbReference>
<evidence type="ECO:0000256" key="4">
    <source>
        <dbReference type="ARBA" id="ARBA00024732"/>
    </source>
</evidence>
<evidence type="ECO:0000256" key="1">
    <source>
        <dbReference type="ARBA" id="ARBA00004821"/>
    </source>
</evidence>
<dbReference type="EC" id="2.3.1.181" evidence="5 6"/>
<dbReference type="InterPro" id="IPR004143">
    <property type="entry name" value="BPL_LPL_catalytic"/>
</dbReference>
<comment type="function">
    <text evidence="4 5 6">Catalyzes the transfer of endogenously produced octanoic acid from octanoyl-acyl-carrier-protein onto the lipoyl domains of lipoate-dependent enzymes. Lipoyl-ACP can also act as a substrate although octanoyl-ACP is likely to be the physiological substrate.</text>
</comment>
<dbReference type="Gene3D" id="3.30.930.10">
    <property type="entry name" value="Bira Bifunctional Protein, Domain 2"/>
    <property type="match status" value="1"/>
</dbReference>
<comment type="similarity">
    <text evidence="5 6">Belongs to the LipB family.</text>
</comment>
<dbReference type="Proteomes" id="UP001317963">
    <property type="component" value="Chromosome"/>
</dbReference>
<evidence type="ECO:0000256" key="3">
    <source>
        <dbReference type="ARBA" id="ARBA00023315"/>
    </source>
</evidence>